<dbReference type="AlphaFoldDB" id="A0A975WDZ7"/>
<keyword evidence="2" id="KW-0808">Transferase</keyword>
<dbReference type="InterPro" id="IPR011611">
    <property type="entry name" value="PfkB_dom"/>
</dbReference>
<dbReference type="SUPFAM" id="SSF53613">
    <property type="entry name" value="Ribokinase-like"/>
    <property type="match status" value="1"/>
</dbReference>
<dbReference type="Gene3D" id="3.40.1190.20">
    <property type="match status" value="1"/>
</dbReference>
<dbReference type="PANTHER" id="PTHR43085">
    <property type="entry name" value="HEXOKINASE FAMILY MEMBER"/>
    <property type="match status" value="1"/>
</dbReference>
<dbReference type="CDD" id="cd01167">
    <property type="entry name" value="bac_FRK"/>
    <property type="match status" value="1"/>
</dbReference>
<dbReference type="InterPro" id="IPR029056">
    <property type="entry name" value="Ribokinase-like"/>
</dbReference>
<dbReference type="RefSeq" id="WP_074838916.1">
    <property type="nucleotide sequence ID" value="NZ_CATLQZ010000008.1"/>
</dbReference>
<dbReference type="PANTHER" id="PTHR43085:SF1">
    <property type="entry name" value="PSEUDOURIDINE KINASE-RELATED"/>
    <property type="match status" value="1"/>
</dbReference>
<evidence type="ECO:0000256" key="5">
    <source>
        <dbReference type="ARBA" id="ARBA00022840"/>
    </source>
</evidence>
<dbReference type="GeneID" id="80820419"/>
<keyword evidence="5" id="KW-0067">ATP-binding</keyword>
<organism evidence="7 8">
    <name type="scientific">Marinovum algicola</name>
    <dbReference type="NCBI Taxonomy" id="42444"/>
    <lineage>
        <taxon>Bacteria</taxon>
        <taxon>Pseudomonadati</taxon>
        <taxon>Pseudomonadota</taxon>
        <taxon>Alphaproteobacteria</taxon>
        <taxon>Rhodobacterales</taxon>
        <taxon>Roseobacteraceae</taxon>
        <taxon>Marinovum</taxon>
    </lineage>
</organism>
<evidence type="ECO:0000313" key="7">
    <source>
        <dbReference type="EMBL" id="SEK04969.1"/>
    </source>
</evidence>
<evidence type="ECO:0000256" key="2">
    <source>
        <dbReference type="ARBA" id="ARBA00022679"/>
    </source>
</evidence>
<protein>
    <submittedName>
        <fullName evidence="7">Fructokinase</fullName>
    </submittedName>
</protein>
<comment type="caution">
    <text evidence="7">The sequence shown here is derived from an EMBL/GenBank/DDBJ whole genome shotgun (WGS) entry which is preliminary data.</text>
</comment>
<proteinExistence type="inferred from homology"/>
<gene>
    <name evidence="7" type="ORF">SAMN04487940_12129</name>
</gene>
<name>A0A975WDZ7_9RHOB</name>
<dbReference type="Proteomes" id="UP000182932">
    <property type="component" value="Unassembled WGS sequence"/>
</dbReference>
<feature type="domain" description="Carbohydrate kinase PfkB" evidence="6">
    <location>
        <begin position="2"/>
        <end position="297"/>
    </location>
</feature>
<evidence type="ECO:0000256" key="3">
    <source>
        <dbReference type="ARBA" id="ARBA00022741"/>
    </source>
</evidence>
<evidence type="ECO:0000313" key="8">
    <source>
        <dbReference type="Proteomes" id="UP000182932"/>
    </source>
</evidence>
<dbReference type="PROSITE" id="PS00584">
    <property type="entry name" value="PFKB_KINASES_2"/>
    <property type="match status" value="1"/>
</dbReference>
<dbReference type="GO" id="GO:0016301">
    <property type="term" value="F:kinase activity"/>
    <property type="evidence" value="ECO:0007669"/>
    <property type="project" value="UniProtKB-KW"/>
</dbReference>
<evidence type="ECO:0000256" key="4">
    <source>
        <dbReference type="ARBA" id="ARBA00022777"/>
    </source>
</evidence>
<dbReference type="InterPro" id="IPR050306">
    <property type="entry name" value="PfkB_Carbo_kinase"/>
</dbReference>
<comment type="similarity">
    <text evidence="1">Belongs to the carbohydrate kinase PfkB family.</text>
</comment>
<evidence type="ECO:0000259" key="6">
    <source>
        <dbReference type="Pfam" id="PF00294"/>
    </source>
</evidence>
<keyword evidence="4" id="KW-0418">Kinase</keyword>
<dbReference type="Pfam" id="PF00294">
    <property type="entry name" value="PfkB"/>
    <property type="match status" value="1"/>
</dbReference>
<sequence>MILCCGESLIDMLPRTSTLDEPAFAPHTGGAVYNTAIALGRLEAPAGYFGGLSSDMFGQLLEADLVASKVDTALAPRSDRPTTLAFVTLKDGHATYAFYDENTAGRMLAQSDLPAVPAAVTALFFGGISLPVEPCGDTYAALAIREADSRLIMIDPNIRPGFIRDEARYRARLDRMLAVADVVKVSDEDLVWLTGGTDPKALTDKGVGLVLMTRGGEGVLAQNAEGSLDLPTTKVEVVDTVGAGDTFNAGMLAGLHQQGLATKQAFKQATLADLEPAIALGMRAAAVTVSRAGANPPWAHELA</sequence>
<reference evidence="7 8" key="1">
    <citation type="submission" date="2016-10" db="EMBL/GenBank/DDBJ databases">
        <authorList>
            <person name="Varghese N."/>
            <person name="Submissions S."/>
        </authorList>
    </citation>
    <scope>NUCLEOTIDE SEQUENCE [LARGE SCALE GENOMIC DNA]</scope>
    <source>
        <strain evidence="7 8">FF3</strain>
    </source>
</reference>
<dbReference type="EMBL" id="FNYY01000021">
    <property type="protein sequence ID" value="SEK04969.1"/>
    <property type="molecule type" value="Genomic_DNA"/>
</dbReference>
<accession>A0A975WDZ7</accession>
<evidence type="ECO:0000256" key="1">
    <source>
        <dbReference type="ARBA" id="ARBA00010688"/>
    </source>
</evidence>
<keyword evidence="8" id="KW-1185">Reference proteome</keyword>
<dbReference type="GO" id="GO:0005524">
    <property type="term" value="F:ATP binding"/>
    <property type="evidence" value="ECO:0007669"/>
    <property type="project" value="UniProtKB-KW"/>
</dbReference>
<keyword evidence="3" id="KW-0547">Nucleotide-binding</keyword>
<dbReference type="InterPro" id="IPR002173">
    <property type="entry name" value="Carboh/pur_kinase_PfkB_CS"/>
</dbReference>